<dbReference type="EMBL" id="SNRW01004378">
    <property type="protein sequence ID" value="KAA6387431.1"/>
    <property type="molecule type" value="Genomic_DNA"/>
</dbReference>
<name>A0A5J4VXQ3_9EUKA</name>
<reference evidence="2 3" key="1">
    <citation type="submission" date="2019-03" db="EMBL/GenBank/DDBJ databases">
        <title>Single cell metagenomics reveals metabolic interactions within the superorganism composed of flagellate Streblomastix strix and complex community of Bacteroidetes bacteria on its surface.</title>
        <authorList>
            <person name="Treitli S.C."/>
            <person name="Kolisko M."/>
            <person name="Husnik F."/>
            <person name="Keeling P."/>
            <person name="Hampl V."/>
        </authorList>
    </citation>
    <scope>NUCLEOTIDE SEQUENCE [LARGE SCALE GENOMIC DNA]</scope>
    <source>
        <strain evidence="2">ST1C</strain>
    </source>
</reference>
<feature type="domain" description="Dynein heavy chain hydrolytic ATP-binding dynein motor region" evidence="1">
    <location>
        <begin position="82"/>
        <end position="287"/>
    </location>
</feature>
<dbReference type="FunFam" id="1.10.8.710:FF:000004">
    <property type="entry name" value="Dynein axonemal heavy chain 6"/>
    <property type="match status" value="1"/>
</dbReference>
<dbReference type="GO" id="GO:0045505">
    <property type="term" value="F:dynein intermediate chain binding"/>
    <property type="evidence" value="ECO:0007669"/>
    <property type="project" value="InterPro"/>
</dbReference>
<organism evidence="2 3">
    <name type="scientific">Streblomastix strix</name>
    <dbReference type="NCBI Taxonomy" id="222440"/>
    <lineage>
        <taxon>Eukaryota</taxon>
        <taxon>Metamonada</taxon>
        <taxon>Preaxostyla</taxon>
        <taxon>Oxymonadida</taxon>
        <taxon>Streblomastigidae</taxon>
        <taxon>Streblomastix</taxon>
    </lineage>
</organism>
<dbReference type="PANTHER" id="PTHR46961">
    <property type="entry name" value="DYNEIN HEAVY CHAIN 1, AXONEMAL-LIKE PROTEIN"/>
    <property type="match status" value="1"/>
</dbReference>
<protein>
    <submittedName>
        <fullName evidence="2">Putative Dynein heavy chain 1, axonemal</fullName>
    </submittedName>
</protein>
<dbReference type="AlphaFoldDB" id="A0A5J4VXQ3"/>
<comment type="caution">
    <text evidence="2">The sequence shown here is derived from an EMBL/GenBank/DDBJ whole genome shotgun (WGS) entry which is preliminary data.</text>
</comment>
<dbReference type="GO" id="GO:0051959">
    <property type="term" value="F:dynein light intermediate chain binding"/>
    <property type="evidence" value="ECO:0007669"/>
    <property type="project" value="InterPro"/>
</dbReference>
<dbReference type="SUPFAM" id="SSF52540">
    <property type="entry name" value="P-loop containing nucleoside triphosphate hydrolases"/>
    <property type="match status" value="1"/>
</dbReference>
<sequence>MESQEKPNINQIVRQLNIQISINLHLGGAPAGPTRTRKTETTEDLAKAVAVKCVVSNCSESLKVNAMGKFFKGLAMTGAWSSTIQNAAMDGLQQFRFEDDEISLIPTCTYFITMNADYAGRTELPDNLKALFRPVSMMIPDYALNAEIRLFSFGFKEEYALSKKMVATFKLSSEQLSSQDYYDFGMRAVNTVISAAGNLKHDFPDESEELLLLKVLRDTNIPKFLADDIPLFKGIVSDLFPGVQPMVVDYGALEKSLIEVAQGAGLQAREQFSTKCLQVFETAILRH</sequence>
<dbReference type="InterPro" id="IPR027417">
    <property type="entry name" value="P-loop_NTPase"/>
</dbReference>
<dbReference type="OrthoDB" id="5593012at2759"/>
<dbReference type="PANTHER" id="PTHR46961:SF5">
    <property type="entry name" value="DYNEIN AXONEMAL HEAVY CHAIN 1"/>
    <property type="match status" value="1"/>
</dbReference>
<dbReference type="GO" id="GO:0005524">
    <property type="term" value="F:ATP binding"/>
    <property type="evidence" value="ECO:0007669"/>
    <property type="project" value="InterPro"/>
</dbReference>
<dbReference type="GO" id="GO:0007018">
    <property type="term" value="P:microtubule-based movement"/>
    <property type="evidence" value="ECO:0007669"/>
    <property type="project" value="InterPro"/>
</dbReference>
<dbReference type="InterPro" id="IPR026983">
    <property type="entry name" value="DHC"/>
</dbReference>
<evidence type="ECO:0000259" key="1">
    <source>
        <dbReference type="Pfam" id="PF12774"/>
    </source>
</evidence>
<evidence type="ECO:0000313" key="2">
    <source>
        <dbReference type="EMBL" id="KAA6387431.1"/>
    </source>
</evidence>
<gene>
    <name evidence="2" type="ORF">EZS28_017039</name>
</gene>
<dbReference type="InterPro" id="IPR035699">
    <property type="entry name" value="AAA_6"/>
</dbReference>
<dbReference type="Proteomes" id="UP000324800">
    <property type="component" value="Unassembled WGS sequence"/>
</dbReference>
<dbReference type="Gene3D" id="3.40.50.300">
    <property type="entry name" value="P-loop containing nucleotide triphosphate hydrolases"/>
    <property type="match status" value="2"/>
</dbReference>
<evidence type="ECO:0000313" key="3">
    <source>
        <dbReference type="Proteomes" id="UP000324800"/>
    </source>
</evidence>
<dbReference type="Gene3D" id="1.10.8.710">
    <property type="match status" value="1"/>
</dbReference>
<dbReference type="Pfam" id="PF12774">
    <property type="entry name" value="AAA_6"/>
    <property type="match status" value="2"/>
</dbReference>
<dbReference type="GO" id="GO:0030286">
    <property type="term" value="C:dynein complex"/>
    <property type="evidence" value="ECO:0007669"/>
    <property type="project" value="InterPro"/>
</dbReference>
<feature type="domain" description="Dynein heavy chain hydrolytic ATP-binding dynein motor region" evidence="1">
    <location>
        <begin position="20"/>
        <end position="81"/>
    </location>
</feature>
<dbReference type="InterPro" id="IPR043157">
    <property type="entry name" value="Dynein_AAA1S"/>
</dbReference>
<proteinExistence type="predicted"/>
<accession>A0A5J4VXQ3</accession>